<dbReference type="EC" id="2.7.8.37" evidence="1"/>
<dbReference type="GO" id="GO:0005886">
    <property type="term" value="C:plasma membrane"/>
    <property type="evidence" value="ECO:0007669"/>
    <property type="project" value="TreeGrafter"/>
</dbReference>
<dbReference type="GO" id="GO:0061693">
    <property type="term" value="F:alpha-D-ribose 1-methylphosphonate 5-triphosphate synthase activity"/>
    <property type="evidence" value="ECO:0007669"/>
    <property type="project" value="UniProtKB-EC"/>
</dbReference>
<gene>
    <name evidence="1" type="primary">phnL_2</name>
    <name evidence="1" type="ORF">GALL_419470</name>
</gene>
<dbReference type="EMBL" id="MLJW01001887">
    <property type="protein sequence ID" value="OIQ76370.1"/>
    <property type="molecule type" value="Genomic_DNA"/>
</dbReference>
<dbReference type="GO" id="GO:0022857">
    <property type="term" value="F:transmembrane transporter activity"/>
    <property type="evidence" value="ECO:0007669"/>
    <property type="project" value="TreeGrafter"/>
</dbReference>
<organism evidence="1">
    <name type="scientific">mine drainage metagenome</name>
    <dbReference type="NCBI Taxonomy" id="410659"/>
    <lineage>
        <taxon>unclassified sequences</taxon>
        <taxon>metagenomes</taxon>
        <taxon>ecological metagenomes</taxon>
    </lineage>
</organism>
<evidence type="ECO:0000313" key="1">
    <source>
        <dbReference type="EMBL" id="OIQ76370.1"/>
    </source>
</evidence>
<name>A0A1J5PZ78_9ZZZZ</name>
<accession>A0A1J5PZ78</accession>
<keyword evidence="1" id="KW-0808">Transferase</keyword>
<dbReference type="PANTHER" id="PTHR24220">
    <property type="entry name" value="IMPORT ATP-BINDING PROTEIN"/>
    <property type="match status" value="1"/>
</dbReference>
<comment type="caution">
    <text evidence="1">The sequence shown here is derived from an EMBL/GenBank/DDBJ whole genome shotgun (WGS) entry which is preliminary data.</text>
</comment>
<reference evidence="1" key="1">
    <citation type="submission" date="2016-10" db="EMBL/GenBank/DDBJ databases">
        <title>Sequence of Gallionella enrichment culture.</title>
        <authorList>
            <person name="Poehlein A."/>
            <person name="Muehling M."/>
            <person name="Daniel R."/>
        </authorList>
    </citation>
    <scope>NUCLEOTIDE SEQUENCE</scope>
</reference>
<dbReference type="Gene3D" id="3.40.50.300">
    <property type="entry name" value="P-loop containing nucleotide triphosphate hydrolases"/>
    <property type="match status" value="1"/>
</dbReference>
<sequence>MNIARSLIKPRALLLLDEPTASLDAANTQTVIDMIGEARARGAAIVGVFHDPAVAAAVATRRVPMRQFRTAA</sequence>
<dbReference type="SUPFAM" id="SSF52540">
    <property type="entry name" value="P-loop containing nucleoside triphosphate hydrolases"/>
    <property type="match status" value="1"/>
</dbReference>
<dbReference type="AlphaFoldDB" id="A0A1J5PZ78"/>
<protein>
    <submittedName>
        <fullName evidence="1">Alpha-D-ribose 1-methylphosphonate 5-triphosphate synthase subunit PhnL</fullName>
        <ecNumber evidence="1">2.7.8.37</ecNumber>
    </submittedName>
</protein>
<dbReference type="InterPro" id="IPR015854">
    <property type="entry name" value="ABC_transpr_LolD-like"/>
</dbReference>
<dbReference type="InterPro" id="IPR027417">
    <property type="entry name" value="P-loop_NTPase"/>
</dbReference>
<proteinExistence type="predicted"/>